<dbReference type="InterPro" id="IPR000683">
    <property type="entry name" value="Gfo/Idh/MocA-like_OxRdtase_N"/>
</dbReference>
<reference evidence="3 4" key="1">
    <citation type="submission" date="2016-10" db="EMBL/GenBank/DDBJ databases">
        <authorList>
            <person name="de Groot N.N."/>
        </authorList>
    </citation>
    <scope>NUCLEOTIDE SEQUENCE [LARGE SCALE GENOMIC DNA]</scope>
    <source>
        <strain evidence="3 4">CGMCC 1.7727</strain>
    </source>
</reference>
<evidence type="ECO:0000259" key="1">
    <source>
        <dbReference type="Pfam" id="PF01408"/>
    </source>
</evidence>
<dbReference type="Pfam" id="PF22725">
    <property type="entry name" value="GFO_IDH_MocA_C3"/>
    <property type="match status" value="1"/>
</dbReference>
<dbReference type="EMBL" id="FOGL01000008">
    <property type="protein sequence ID" value="SER67601.1"/>
    <property type="molecule type" value="Genomic_DNA"/>
</dbReference>
<dbReference type="Gene3D" id="3.40.50.720">
    <property type="entry name" value="NAD(P)-binding Rossmann-like Domain"/>
    <property type="match status" value="1"/>
</dbReference>
<feature type="domain" description="GFO/IDH/MocA-like oxidoreductase" evidence="2">
    <location>
        <begin position="134"/>
        <end position="258"/>
    </location>
</feature>
<sequence length="374" mass="43272">MKNVRAGIIGLGIQGKKYASMIFEQKVEGLELSAVCSRSSSKKQYVEKEYPGVTFFQNYEELIQSDQFDAVIICVPHYQHTEVAEFALQHDKHVLVEKPLSVYVSQAESLMKTAEKKKQLTFAMLFNQRANSVHQRLKKLLADQIIGEIRNWDWTMSTVWRTQAYFDQNEWRATWKGEGGGVLINQASHQIDLIQWLFGMPDKVYANLKYGSRRDIEVDDDVTAFFHYENGASGVFQSRTHDYFGIDRLEISGDKGKIVVEDSERLIVKTFNKPEQEWSRDLTLDEMKSCHNNPDHYTETIEDFGDDSNDPYVRILENFAANIRTDETLIATGFDGLNSMEMINAIYLSDWLRKETKLPVDQEEFKKQLTNRQS</sequence>
<dbReference type="PANTHER" id="PTHR43249:SF1">
    <property type="entry name" value="D-GLUCOSIDE 3-DEHYDROGENASE"/>
    <property type="match status" value="1"/>
</dbReference>
<evidence type="ECO:0000313" key="3">
    <source>
        <dbReference type="EMBL" id="SER67601.1"/>
    </source>
</evidence>
<dbReference type="InterPro" id="IPR052515">
    <property type="entry name" value="Gfo/Idh/MocA_Oxidoreductase"/>
</dbReference>
<proteinExistence type="predicted"/>
<dbReference type="Gene3D" id="3.30.360.10">
    <property type="entry name" value="Dihydrodipicolinate Reductase, domain 2"/>
    <property type="match status" value="1"/>
</dbReference>
<name>A0A1H9R434_9BACI</name>
<protein>
    <submittedName>
        <fullName evidence="3">Predicted dehydrogenase</fullName>
    </submittedName>
</protein>
<keyword evidence="4" id="KW-1185">Reference proteome</keyword>
<organism evidence="3 4">
    <name type="scientific">Gracilibacillus ureilyticus</name>
    <dbReference type="NCBI Taxonomy" id="531814"/>
    <lineage>
        <taxon>Bacteria</taxon>
        <taxon>Bacillati</taxon>
        <taxon>Bacillota</taxon>
        <taxon>Bacilli</taxon>
        <taxon>Bacillales</taxon>
        <taxon>Bacillaceae</taxon>
        <taxon>Gracilibacillus</taxon>
    </lineage>
</organism>
<evidence type="ECO:0000259" key="2">
    <source>
        <dbReference type="Pfam" id="PF22725"/>
    </source>
</evidence>
<dbReference type="PANTHER" id="PTHR43249">
    <property type="entry name" value="UDP-N-ACETYL-2-AMINO-2-DEOXY-D-GLUCURONATE OXIDASE"/>
    <property type="match status" value="1"/>
</dbReference>
<dbReference type="RefSeq" id="WP_089740574.1">
    <property type="nucleotide sequence ID" value="NZ_FOGL01000008.1"/>
</dbReference>
<feature type="domain" description="Gfo/Idh/MocA-like oxidoreductase N-terminal" evidence="1">
    <location>
        <begin position="5"/>
        <end position="120"/>
    </location>
</feature>
<dbReference type="OrthoDB" id="9815825at2"/>
<evidence type="ECO:0000313" key="4">
    <source>
        <dbReference type="Proteomes" id="UP000199687"/>
    </source>
</evidence>
<dbReference type="GO" id="GO:0000166">
    <property type="term" value="F:nucleotide binding"/>
    <property type="evidence" value="ECO:0007669"/>
    <property type="project" value="InterPro"/>
</dbReference>
<dbReference type="AlphaFoldDB" id="A0A1H9R434"/>
<dbReference type="Proteomes" id="UP000199687">
    <property type="component" value="Unassembled WGS sequence"/>
</dbReference>
<dbReference type="Pfam" id="PF01408">
    <property type="entry name" value="GFO_IDH_MocA"/>
    <property type="match status" value="1"/>
</dbReference>
<dbReference type="InterPro" id="IPR036291">
    <property type="entry name" value="NAD(P)-bd_dom_sf"/>
</dbReference>
<gene>
    <name evidence="3" type="ORF">SAMN04487944_10819</name>
</gene>
<accession>A0A1H9R434</accession>
<dbReference type="SUPFAM" id="SSF51735">
    <property type="entry name" value="NAD(P)-binding Rossmann-fold domains"/>
    <property type="match status" value="1"/>
</dbReference>
<dbReference type="STRING" id="531814.SAMN04487944_10819"/>
<dbReference type="InterPro" id="IPR055170">
    <property type="entry name" value="GFO_IDH_MocA-like_dom"/>
</dbReference>